<dbReference type="RefSeq" id="WP_139013666.1">
    <property type="nucleotide sequence ID" value="NZ_VBSN01000059.1"/>
</dbReference>
<dbReference type="Proteomes" id="UP000323994">
    <property type="component" value="Unassembled WGS sequence"/>
</dbReference>
<protein>
    <submittedName>
        <fullName evidence="1">Uncharacterized protein</fullName>
    </submittedName>
</protein>
<accession>A0A5M8QPI5</accession>
<reference evidence="1 2" key="1">
    <citation type="submission" date="2019-05" db="EMBL/GenBank/DDBJ databases">
        <authorList>
            <person name="Qu J.-H."/>
        </authorList>
    </citation>
    <scope>NUCLEOTIDE SEQUENCE [LARGE SCALE GENOMIC DNA]</scope>
    <source>
        <strain evidence="1 2">NS28</strain>
    </source>
</reference>
<evidence type="ECO:0000313" key="1">
    <source>
        <dbReference type="EMBL" id="KAA6436904.1"/>
    </source>
</evidence>
<organism evidence="1 2">
    <name type="scientific">Dyadobacter flavalbus</name>
    <dbReference type="NCBI Taxonomy" id="2579942"/>
    <lineage>
        <taxon>Bacteria</taxon>
        <taxon>Pseudomonadati</taxon>
        <taxon>Bacteroidota</taxon>
        <taxon>Cytophagia</taxon>
        <taxon>Cytophagales</taxon>
        <taxon>Spirosomataceae</taxon>
        <taxon>Dyadobacter</taxon>
    </lineage>
</organism>
<evidence type="ECO:0000313" key="2">
    <source>
        <dbReference type="Proteomes" id="UP000323994"/>
    </source>
</evidence>
<dbReference type="OrthoDB" id="9849766at2"/>
<dbReference type="AlphaFoldDB" id="A0A5M8QPI5"/>
<name>A0A5M8QPI5_9BACT</name>
<gene>
    <name evidence="1" type="ORF">FEM33_19460</name>
</gene>
<sequence>MTQEVQEALKLFKVANPLMLSHLPDCTEDEYHNATELLAEHGLASVHKSEITLKNRTASLTEEGEEALQAIN</sequence>
<comment type="caution">
    <text evidence="1">The sequence shown here is derived from an EMBL/GenBank/DDBJ whole genome shotgun (WGS) entry which is preliminary data.</text>
</comment>
<keyword evidence="2" id="KW-1185">Reference proteome</keyword>
<proteinExistence type="predicted"/>
<dbReference type="EMBL" id="VBSN01000059">
    <property type="protein sequence ID" value="KAA6436904.1"/>
    <property type="molecule type" value="Genomic_DNA"/>
</dbReference>